<evidence type="ECO:0000256" key="1">
    <source>
        <dbReference type="SAM" id="MobiDB-lite"/>
    </source>
</evidence>
<name>A0A6J5RQM7_9CAUD</name>
<reference evidence="4" key="1">
    <citation type="submission" date="2020-05" db="EMBL/GenBank/DDBJ databases">
        <authorList>
            <person name="Chiriac C."/>
            <person name="Salcher M."/>
            <person name="Ghai R."/>
            <person name="Kavagutti S V."/>
        </authorList>
    </citation>
    <scope>NUCLEOTIDE SEQUENCE</scope>
</reference>
<proteinExistence type="predicted"/>
<feature type="region of interest" description="Disordered" evidence="1">
    <location>
        <begin position="1"/>
        <end position="21"/>
    </location>
</feature>
<protein>
    <submittedName>
        <fullName evidence="4">Uncharacterized protein</fullName>
    </submittedName>
</protein>
<dbReference type="EMBL" id="LR797404">
    <property type="protein sequence ID" value="CAB4214516.1"/>
    <property type="molecule type" value="Genomic_DNA"/>
</dbReference>
<evidence type="ECO:0000313" key="5">
    <source>
        <dbReference type="EMBL" id="CAB4214516.1"/>
    </source>
</evidence>
<organism evidence="4">
    <name type="scientific">uncultured Caudovirales phage</name>
    <dbReference type="NCBI Taxonomy" id="2100421"/>
    <lineage>
        <taxon>Viruses</taxon>
        <taxon>Duplodnaviria</taxon>
        <taxon>Heunggongvirae</taxon>
        <taxon>Uroviricota</taxon>
        <taxon>Caudoviricetes</taxon>
        <taxon>Peduoviridae</taxon>
        <taxon>Maltschvirus</taxon>
        <taxon>Maltschvirus maltsch</taxon>
    </lineage>
</organism>
<dbReference type="EMBL" id="LR797048">
    <property type="protein sequence ID" value="CAB4183933.1"/>
    <property type="molecule type" value="Genomic_DNA"/>
</dbReference>
<evidence type="ECO:0000313" key="4">
    <source>
        <dbReference type="EMBL" id="CAB4199660.1"/>
    </source>
</evidence>
<evidence type="ECO:0000313" key="3">
    <source>
        <dbReference type="EMBL" id="CAB4183933.1"/>
    </source>
</evidence>
<dbReference type="EMBL" id="LR797291">
    <property type="protein sequence ID" value="CAB4199660.1"/>
    <property type="molecule type" value="Genomic_DNA"/>
</dbReference>
<accession>A0A6J5RQM7</accession>
<gene>
    <name evidence="3" type="ORF">UFOVP1097_12</name>
    <name evidence="4" type="ORF">UFOVP1349_6</name>
    <name evidence="5" type="ORF">UFOVP1456_43</name>
    <name evidence="2" type="ORF">UFOVP925_37</name>
</gene>
<sequence length="205" mass="22620">MAPNPKLVAGDHAATPEPDSRRWANSAGTYIAGRAYLDEADATAAEMETKWGADRLRLVVSPDLREKFDRQRYLLNQAIWGGELEDVRREAQRMVRAYLALDTAATQAGAERLPPMCWEIGLEDGTVAAIVPDNARAHLVKAEGRAISIYTLEEIARLLSKFPSLVKAKLTFPGAEVVAVRKSVDDPLQDWHDTALPLDAVPEEF</sequence>
<evidence type="ECO:0000313" key="2">
    <source>
        <dbReference type="EMBL" id="CAB4171862.1"/>
    </source>
</evidence>
<dbReference type="EMBL" id="LR796876">
    <property type="protein sequence ID" value="CAB4171862.1"/>
    <property type="molecule type" value="Genomic_DNA"/>
</dbReference>